<sequence length="143" mass="16359">MVTFEYPAVLDDSMNSQLEQPVEYKIDSTVVDFGQSARLDDQDDWGIYPIRPDHYRAPEVVLGCDWKVYDAQGHYDAKAHLAEMIALLGKFLHNELADSLRRLKKRECNALVYQKPTPRLFSDITPLGACKVPSPTPSHFAYW</sequence>
<proteinExistence type="predicted"/>
<dbReference type="Gene3D" id="1.10.510.10">
    <property type="entry name" value="Transferase(Phosphotransferase) domain 1"/>
    <property type="match status" value="1"/>
</dbReference>
<reference evidence="2" key="1">
    <citation type="submission" date="2008-07" db="EMBL/GenBank/DDBJ databases">
        <title>Annotation of Ajellomyces capsulatus strain H88.</title>
        <authorList>
            <person name="Champion M."/>
            <person name="Cuomo C."/>
            <person name="Ma L.-J."/>
            <person name="Henn M.R."/>
            <person name="Sil A."/>
            <person name="Goldman B."/>
            <person name="Young S.K."/>
            <person name="Kodira C.D."/>
            <person name="Zeng Q."/>
            <person name="Koehrsen M."/>
            <person name="Alvarado L."/>
            <person name="Berlin A."/>
            <person name="Borenstein D."/>
            <person name="Chen Z."/>
            <person name="Engels R."/>
            <person name="Freedman E."/>
            <person name="Gellesch M."/>
            <person name="Goldberg J."/>
            <person name="Griggs A."/>
            <person name="Gujja S."/>
            <person name="Heiman D."/>
            <person name="Hepburn T."/>
            <person name="Howarth C."/>
            <person name="Jen D."/>
            <person name="Larson L."/>
            <person name="Lewis B."/>
            <person name="Mehta T."/>
            <person name="Park D."/>
            <person name="Pearson M."/>
            <person name="Roberts A."/>
            <person name="Saif S."/>
            <person name="Shea T."/>
            <person name="Shenoy N."/>
            <person name="Sisk P."/>
            <person name="Stolte C."/>
            <person name="Sykes S."/>
            <person name="Walk T."/>
            <person name="White J."/>
            <person name="Yandava C."/>
            <person name="Klein B."/>
            <person name="McEwen J.G."/>
            <person name="Puccia R."/>
            <person name="Goldman G.H."/>
            <person name="Felipe M.S."/>
            <person name="Nino-Vega G."/>
            <person name="San-Blas G."/>
            <person name="Taylor J."/>
            <person name="Mendoza L."/>
            <person name="Galagan J."/>
            <person name="Nusbaum C."/>
            <person name="Birren B."/>
        </authorList>
    </citation>
    <scope>NUCLEOTIDE SEQUENCE [LARGE SCALE GENOMIC DNA]</scope>
    <source>
        <strain evidence="2">H88</strain>
    </source>
</reference>
<gene>
    <name evidence="1" type="ORF">HCEG_02435</name>
</gene>
<organism evidence="2">
    <name type="scientific">Ajellomyces capsulatus (strain H88)</name>
    <name type="common">Darling's disease fungus</name>
    <name type="synonym">Histoplasma capsulatum</name>
    <dbReference type="NCBI Taxonomy" id="544711"/>
    <lineage>
        <taxon>Eukaryota</taxon>
        <taxon>Fungi</taxon>
        <taxon>Dikarya</taxon>
        <taxon>Ascomycota</taxon>
        <taxon>Pezizomycotina</taxon>
        <taxon>Eurotiomycetes</taxon>
        <taxon>Eurotiomycetidae</taxon>
        <taxon>Onygenales</taxon>
        <taxon>Ajellomycetaceae</taxon>
        <taxon>Histoplasma</taxon>
    </lineage>
</organism>
<keyword evidence="1" id="KW-0808">Transferase</keyword>
<dbReference type="AlphaFoldDB" id="F0UCE4"/>
<keyword evidence="1" id="KW-0418">Kinase</keyword>
<name>F0UCE4_AJEC8</name>
<protein>
    <submittedName>
        <fullName evidence="1">Protein kinase</fullName>
    </submittedName>
</protein>
<evidence type="ECO:0000313" key="2">
    <source>
        <dbReference type="Proteomes" id="UP000008142"/>
    </source>
</evidence>
<dbReference type="EMBL" id="DS990637">
    <property type="protein sequence ID" value="EGC43220.1"/>
    <property type="molecule type" value="Genomic_DNA"/>
</dbReference>
<evidence type="ECO:0000313" key="1">
    <source>
        <dbReference type="EMBL" id="EGC43220.1"/>
    </source>
</evidence>
<dbReference type="GO" id="GO:0016301">
    <property type="term" value="F:kinase activity"/>
    <property type="evidence" value="ECO:0007669"/>
    <property type="project" value="UniProtKB-KW"/>
</dbReference>
<dbReference type="HOGENOM" id="CLU_000288_81_11_1"/>
<dbReference type="OMA" id="IRPDHYR"/>
<dbReference type="Proteomes" id="UP000008142">
    <property type="component" value="Unassembled WGS sequence"/>
</dbReference>
<dbReference type="OrthoDB" id="5979581at2759"/>
<accession>F0UCE4</accession>